<dbReference type="AlphaFoldDB" id="A0A917KBC7"/>
<accession>A0A917KBC7</accession>
<dbReference type="CDD" id="cd00093">
    <property type="entry name" value="HTH_XRE"/>
    <property type="match status" value="1"/>
</dbReference>
<dbReference type="EMBL" id="BMMT01000025">
    <property type="protein sequence ID" value="GGJ05617.1"/>
    <property type="molecule type" value="Genomic_DNA"/>
</dbReference>
<dbReference type="InterPro" id="IPR010982">
    <property type="entry name" value="Lambda_DNA-bd_dom_sf"/>
</dbReference>
<dbReference type="Gene3D" id="1.10.260.40">
    <property type="entry name" value="lambda repressor-like DNA-binding domains"/>
    <property type="match status" value="1"/>
</dbReference>
<evidence type="ECO:0000259" key="2">
    <source>
        <dbReference type="PROSITE" id="PS50943"/>
    </source>
</evidence>
<evidence type="ECO:0000313" key="4">
    <source>
        <dbReference type="Proteomes" id="UP000597989"/>
    </source>
</evidence>
<protein>
    <submittedName>
        <fullName evidence="3">Transcriptional regulator</fullName>
    </submittedName>
</protein>
<feature type="domain" description="HTH cro/C1-type" evidence="2">
    <location>
        <begin position="11"/>
        <end position="66"/>
    </location>
</feature>
<name>A0A917KBC7_9PSEU</name>
<evidence type="ECO:0000256" key="1">
    <source>
        <dbReference type="ARBA" id="ARBA00023125"/>
    </source>
</evidence>
<comment type="caution">
    <text evidence="3">The sequence shown here is derived from an EMBL/GenBank/DDBJ whole genome shotgun (WGS) entry which is preliminary data.</text>
</comment>
<dbReference type="SUPFAM" id="SSF47413">
    <property type="entry name" value="lambda repressor-like DNA-binding domains"/>
    <property type="match status" value="1"/>
</dbReference>
<dbReference type="GO" id="GO:0003700">
    <property type="term" value="F:DNA-binding transcription factor activity"/>
    <property type="evidence" value="ECO:0007669"/>
    <property type="project" value="TreeGrafter"/>
</dbReference>
<dbReference type="Pfam" id="PF13560">
    <property type="entry name" value="HTH_31"/>
    <property type="match status" value="1"/>
</dbReference>
<dbReference type="PANTHER" id="PTHR46797">
    <property type="entry name" value="HTH-TYPE TRANSCRIPTIONAL REGULATOR"/>
    <property type="match status" value="1"/>
</dbReference>
<proteinExistence type="predicted"/>
<dbReference type="PROSITE" id="PS50943">
    <property type="entry name" value="HTH_CROC1"/>
    <property type="match status" value="1"/>
</dbReference>
<organism evidence="3 4">
    <name type="scientific">Saccharopolyspora thermophila</name>
    <dbReference type="NCBI Taxonomy" id="89367"/>
    <lineage>
        <taxon>Bacteria</taxon>
        <taxon>Bacillati</taxon>
        <taxon>Actinomycetota</taxon>
        <taxon>Actinomycetes</taxon>
        <taxon>Pseudonocardiales</taxon>
        <taxon>Pseudonocardiaceae</taxon>
        <taxon>Saccharopolyspora</taxon>
    </lineage>
</organism>
<reference evidence="3 4" key="1">
    <citation type="journal article" date="2014" name="Int. J. Syst. Evol. Microbiol.">
        <title>Complete genome sequence of Corynebacterium casei LMG S-19264T (=DSM 44701T), isolated from a smear-ripened cheese.</title>
        <authorList>
            <consortium name="US DOE Joint Genome Institute (JGI-PGF)"/>
            <person name="Walter F."/>
            <person name="Albersmeier A."/>
            <person name="Kalinowski J."/>
            <person name="Ruckert C."/>
        </authorList>
    </citation>
    <scope>NUCLEOTIDE SEQUENCE [LARGE SCALE GENOMIC DNA]</scope>
    <source>
        <strain evidence="3 4">CGMCC 4.7206</strain>
    </source>
</reference>
<evidence type="ECO:0000313" key="3">
    <source>
        <dbReference type="EMBL" id="GGJ05617.1"/>
    </source>
</evidence>
<dbReference type="InterPro" id="IPR001387">
    <property type="entry name" value="Cro/C1-type_HTH"/>
</dbReference>
<dbReference type="Proteomes" id="UP000597989">
    <property type="component" value="Unassembled WGS sequence"/>
</dbReference>
<dbReference type="InterPro" id="IPR050807">
    <property type="entry name" value="TransReg_Diox_bact_type"/>
</dbReference>
<dbReference type="GO" id="GO:0005829">
    <property type="term" value="C:cytosol"/>
    <property type="evidence" value="ECO:0007669"/>
    <property type="project" value="TreeGrafter"/>
</dbReference>
<dbReference type="RefSeq" id="WP_188991568.1">
    <property type="nucleotide sequence ID" value="NZ_BMMT01000025.1"/>
</dbReference>
<dbReference type="PANTHER" id="PTHR46797:SF1">
    <property type="entry name" value="METHYLPHOSPHONATE SYNTHASE"/>
    <property type="match status" value="1"/>
</dbReference>
<dbReference type="SMART" id="SM00530">
    <property type="entry name" value="HTH_XRE"/>
    <property type="match status" value="1"/>
</dbReference>
<sequence length="399" mass="43116">MPTEGPIGERIRVYRRRRGLSQSALAGLVGRSESWLSQVERGIRSVDKLSILIDIARVLKVDVETLADRPFSLAPNGAFELANLEAIRAALTAYPSLGQRRTPTLTVDEAQNLTAEAHQHYQAADYSRAARLLSHLLTGTDALVAETKNPQRHAALAAQSSAYVAAAKLITKVGDGHLAWLAADRAMTAAQHVDDPLRMASAAYQLACAFLKLDRLDDAERIAVTTADNLTDTSPTGLSLRGALSLLATIIAARRNDRGEATERLARAQALADTLGEDGNHAWTAFGPTNVRIHAVSSAVELGDAAEAIARAETLDTTGLPPGLLSRRAQVHIDCAWAYAQRRQDAASVVNLMQAEAVAPQTLRYHIVVRELMREMLKRERRAATPGLRAMAERAGILQ</sequence>
<gene>
    <name evidence="3" type="ORF">GCM10011581_48360</name>
</gene>
<dbReference type="GO" id="GO:0003677">
    <property type="term" value="F:DNA binding"/>
    <property type="evidence" value="ECO:0007669"/>
    <property type="project" value="UniProtKB-KW"/>
</dbReference>
<keyword evidence="1" id="KW-0238">DNA-binding</keyword>